<dbReference type="PROSITE" id="PS50850">
    <property type="entry name" value="MFS"/>
    <property type="match status" value="1"/>
</dbReference>
<dbReference type="Gene3D" id="1.20.1250.20">
    <property type="entry name" value="MFS general substrate transporter like domains"/>
    <property type="match status" value="2"/>
</dbReference>
<dbReference type="InterPro" id="IPR047200">
    <property type="entry name" value="MFS_YcaD-like"/>
</dbReference>
<name>A0A2S7KB45_9PROT</name>
<dbReference type="InterPro" id="IPR011701">
    <property type="entry name" value="MFS"/>
</dbReference>
<evidence type="ECO:0000256" key="3">
    <source>
        <dbReference type="ARBA" id="ARBA00023136"/>
    </source>
</evidence>
<proteinExistence type="predicted"/>
<keyword evidence="3 4" id="KW-0472">Membrane</keyword>
<keyword evidence="1 4" id="KW-0812">Transmembrane</keyword>
<evidence type="ECO:0000256" key="4">
    <source>
        <dbReference type="SAM" id="Phobius"/>
    </source>
</evidence>
<feature type="transmembrane region" description="Helical" evidence="4">
    <location>
        <begin position="202"/>
        <end position="226"/>
    </location>
</feature>
<keyword evidence="7" id="KW-1185">Reference proteome</keyword>
<feature type="transmembrane region" description="Helical" evidence="4">
    <location>
        <begin position="324"/>
        <end position="345"/>
    </location>
</feature>
<reference evidence="6 7" key="1">
    <citation type="submission" date="2017-12" db="EMBL/GenBank/DDBJ databases">
        <authorList>
            <person name="Hurst M.R.H."/>
        </authorList>
    </citation>
    <scope>NUCLEOTIDE SEQUENCE [LARGE SCALE GENOMIC DNA]</scope>
    <source>
        <strain evidence="6 7">SY-3-19</strain>
    </source>
</reference>
<evidence type="ECO:0000259" key="5">
    <source>
        <dbReference type="PROSITE" id="PS50850"/>
    </source>
</evidence>
<keyword evidence="2 4" id="KW-1133">Transmembrane helix</keyword>
<comment type="caution">
    <text evidence="6">The sequence shown here is derived from an EMBL/GenBank/DDBJ whole genome shotgun (WGS) entry which is preliminary data.</text>
</comment>
<evidence type="ECO:0000256" key="1">
    <source>
        <dbReference type="ARBA" id="ARBA00022692"/>
    </source>
</evidence>
<evidence type="ECO:0000313" key="7">
    <source>
        <dbReference type="Proteomes" id="UP000239504"/>
    </source>
</evidence>
<dbReference type="RefSeq" id="WP_104828442.1">
    <property type="nucleotide sequence ID" value="NZ_PJCH01000001.1"/>
</dbReference>
<dbReference type="AlphaFoldDB" id="A0A2S7KB45"/>
<dbReference type="GO" id="GO:0022857">
    <property type="term" value="F:transmembrane transporter activity"/>
    <property type="evidence" value="ECO:0007669"/>
    <property type="project" value="InterPro"/>
</dbReference>
<dbReference type="OrthoDB" id="9810614at2"/>
<dbReference type="Proteomes" id="UP000239504">
    <property type="component" value="Unassembled WGS sequence"/>
</dbReference>
<evidence type="ECO:0000313" key="6">
    <source>
        <dbReference type="EMBL" id="PQA89740.1"/>
    </source>
</evidence>
<feature type="transmembrane region" description="Helical" evidence="4">
    <location>
        <begin position="12"/>
        <end position="31"/>
    </location>
</feature>
<dbReference type="PANTHER" id="PTHR23521">
    <property type="entry name" value="TRANSPORTER MFS SUPERFAMILY"/>
    <property type="match status" value="1"/>
</dbReference>
<feature type="domain" description="Major facilitator superfamily (MFS) profile" evidence="5">
    <location>
        <begin position="199"/>
        <end position="405"/>
    </location>
</feature>
<organism evidence="6 7">
    <name type="scientific">Hyphococcus luteus</name>
    <dbReference type="NCBI Taxonomy" id="2058213"/>
    <lineage>
        <taxon>Bacteria</taxon>
        <taxon>Pseudomonadati</taxon>
        <taxon>Pseudomonadota</taxon>
        <taxon>Alphaproteobacteria</taxon>
        <taxon>Parvularculales</taxon>
        <taxon>Parvularculaceae</taxon>
        <taxon>Hyphococcus</taxon>
    </lineage>
</organism>
<feature type="transmembrane region" description="Helical" evidence="4">
    <location>
        <begin position="291"/>
        <end position="312"/>
    </location>
</feature>
<dbReference type="SUPFAM" id="SSF103473">
    <property type="entry name" value="MFS general substrate transporter"/>
    <property type="match status" value="1"/>
</dbReference>
<sequence length="405" mass="43109">MIESAAKIRSLLSSGGVYVIGNSLLGIILPLRMEAEGFSIFLIGIVMTAYYAGQAIGSHFSKNIIFGVGHIRAFTVFSAAAAATTLIYDPFFSAPTWFALRAVNGFCFAGMATTLESWLNDESTKQTRGKILGLYMTVQFLSVAAGQLLVNIADISQPDLFMLAAGLVSLSLIPVALTQLPEPHLGKYHPFGIVSLFRKSPIGAAGAMTAGVLLGSFYAMGVVFAYETGLSVSEVSIFMGVAILGGFFIQWPVGKLSDLFDRRLVLIGITALPPLAWALQILFNFNGVAPQGLYFIALILGAAIASVYPISVAQTFDRLERHEYVSASGGLVLSYAIGATVGPLIATAAMSTFGPQIFLGFEAAIATFFSVIISYSMFKRPRPAPIKREPFVPVPTPSQAAVETD</sequence>
<dbReference type="GO" id="GO:0005886">
    <property type="term" value="C:plasma membrane"/>
    <property type="evidence" value="ECO:0007669"/>
    <property type="project" value="TreeGrafter"/>
</dbReference>
<feature type="transmembrane region" description="Helical" evidence="4">
    <location>
        <begin position="161"/>
        <end position="181"/>
    </location>
</feature>
<dbReference type="CDD" id="cd17477">
    <property type="entry name" value="MFS_YcaD_like"/>
    <property type="match status" value="1"/>
</dbReference>
<feature type="transmembrane region" description="Helical" evidence="4">
    <location>
        <begin position="232"/>
        <end position="252"/>
    </location>
</feature>
<dbReference type="InterPro" id="IPR020846">
    <property type="entry name" value="MFS_dom"/>
</dbReference>
<accession>A0A2S7KB45</accession>
<protein>
    <submittedName>
        <fullName evidence="6">MFS transporter</fullName>
    </submittedName>
</protein>
<dbReference type="InterPro" id="IPR036259">
    <property type="entry name" value="MFS_trans_sf"/>
</dbReference>
<feature type="transmembrane region" description="Helical" evidence="4">
    <location>
        <begin position="264"/>
        <end position="285"/>
    </location>
</feature>
<dbReference type="EMBL" id="PJCH01000001">
    <property type="protein sequence ID" value="PQA89740.1"/>
    <property type="molecule type" value="Genomic_DNA"/>
</dbReference>
<evidence type="ECO:0000256" key="2">
    <source>
        <dbReference type="ARBA" id="ARBA00022989"/>
    </source>
</evidence>
<feature type="transmembrane region" description="Helical" evidence="4">
    <location>
        <begin position="357"/>
        <end position="378"/>
    </location>
</feature>
<feature type="transmembrane region" description="Helical" evidence="4">
    <location>
        <begin position="37"/>
        <end position="53"/>
    </location>
</feature>
<dbReference type="PANTHER" id="PTHR23521:SF3">
    <property type="entry name" value="MFS TRANSPORTER"/>
    <property type="match status" value="1"/>
</dbReference>
<feature type="transmembrane region" description="Helical" evidence="4">
    <location>
        <begin position="65"/>
        <end position="88"/>
    </location>
</feature>
<dbReference type="Pfam" id="PF07690">
    <property type="entry name" value="MFS_1"/>
    <property type="match status" value="1"/>
</dbReference>
<feature type="transmembrane region" description="Helical" evidence="4">
    <location>
        <begin position="131"/>
        <end position="149"/>
    </location>
</feature>
<feature type="transmembrane region" description="Helical" evidence="4">
    <location>
        <begin position="100"/>
        <end position="119"/>
    </location>
</feature>
<gene>
    <name evidence="6" type="ORF">CW354_02470</name>
</gene>